<evidence type="ECO:0000256" key="1">
    <source>
        <dbReference type="SAM" id="MobiDB-lite"/>
    </source>
</evidence>
<comment type="caution">
    <text evidence="3">The sequence shown here is derived from an EMBL/GenBank/DDBJ whole genome shotgun (WGS) entry which is preliminary data.</text>
</comment>
<keyword evidence="4" id="KW-1185">Reference proteome</keyword>
<keyword evidence="2" id="KW-0472">Membrane</keyword>
<dbReference type="Proteomes" id="UP001175000">
    <property type="component" value="Unassembled WGS sequence"/>
</dbReference>
<protein>
    <submittedName>
        <fullName evidence="3">Uncharacterized protein</fullName>
    </submittedName>
</protein>
<feature type="compositionally biased region" description="Basic and acidic residues" evidence="1">
    <location>
        <begin position="103"/>
        <end position="118"/>
    </location>
</feature>
<evidence type="ECO:0000256" key="2">
    <source>
        <dbReference type="SAM" id="Phobius"/>
    </source>
</evidence>
<feature type="compositionally biased region" description="Polar residues" evidence="1">
    <location>
        <begin position="39"/>
        <end position="49"/>
    </location>
</feature>
<feature type="compositionally biased region" description="Polar residues" evidence="1">
    <location>
        <begin position="21"/>
        <end position="31"/>
    </location>
</feature>
<feature type="region of interest" description="Disordered" evidence="1">
    <location>
        <begin position="21"/>
        <end position="49"/>
    </location>
</feature>
<reference evidence="3" key="1">
    <citation type="submission" date="2023-06" db="EMBL/GenBank/DDBJ databases">
        <title>Genome-scale phylogeny and comparative genomics of the fungal order Sordariales.</title>
        <authorList>
            <consortium name="Lawrence Berkeley National Laboratory"/>
            <person name="Hensen N."/>
            <person name="Bonometti L."/>
            <person name="Westerberg I."/>
            <person name="Brannstrom I.O."/>
            <person name="Guillou S."/>
            <person name="Cros-Aarteil S."/>
            <person name="Calhoun S."/>
            <person name="Haridas S."/>
            <person name="Kuo A."/>
            <person name="Mondo S."/>
            <person name="Pangilinan J."/>
            <person name="Riley R."/>
            <person name="Labutti K."/>
            <person name="Andreopoulos B."/>
            <person name="Lipzen A."/>
            <person name="Chen C."/>
            <person name="Yanf M."/>
            <person name="Daum C."/>
            <person name="Ng V."/>
            <person name="Clum A."/>
            <person name="Steindorff A."/>
            <person name="Ohm R."/>
            <person name="Martin F."/>
            <person name="Silar P."/>
            <person name="Natvig D."/>
            <person name="Lalanne C."/>
            <person name="Gautier V."/>
            <person name="Ament-Velasquez S.L."/>
            <person name="Kruys A."/>
            <person name="Hutchinson M.I."/>
            <person name="Powell A.J."/>
            <person name="Barry K."/>
            <person name="Miller A.N."/>
            <person name="Grigoriev I.V."/>
            <person name="Debuchy R."/>
            <person name="Gladieux P."/>
            <person name="Thoren M.H."/>
            <person name="Johannesson H."/>
        </authorList>
    </citation>
    <scope>NUCLEOTIDE SEQUENCE</scope>
    <source>
        <strain evidence="3">CBS 606.72</strain>
    </source>
</reference>
<gene>
    <name evidence="3" type="ORF">B0T14DRAFT_571802</name>
</gene>
<keyword evidence="2" id="KW-1133">Transmembrane helix</keyword>
<feature type="transmembrane region" description="Helical" evidence="2">
    <location>
        <begin position="59"/>
        <end position="79"/>
    </location>
</feature>
<sequence length="169" mass="18529">MESKGTTITLDVVGSRLFSTSQVTPTSSAADSQRDGQERTQLANPDNLGGTTLSTAAKAVIGVGIGIFIILSSLVFIFMRRRRRRHREKSRRRSGAAAPQPNIHERRLELHSHEHRPGELASPNREYIWGPAVGKQEVVEIMPPEPLYGSDTGLHGLRPPPSPGRIKPV</sequence>
<keyword evidence="2" id="KW-0812">Transmembrane</keyword>
<feature type="region of interest" description="Disordered" evidence="1">
    <location>
        <begin position="85"/>
        <end position="123"/>
    </location>
</feature>
<dbReference type="EMBL" id="JAULSU010000007">
    <property type="protein sequence ID" value="KAK0611958.1"/>
    <property type="molecule type" value="Genomic_DNA"/>
</dbReference>
<organism evidence="3 4">
    <name type="scientific">Immersiella caudata</name>
    <dbReference type="NCBI Taxonomy" id="314043"/>
    <lineage>
        <taxon>Eukaryota</taxon>
        <taxon>Fungi</taxon>
        <taxon>Dikarya</taxon>
        <taxon>Ascomycota</taxon>
        <taxon>Pezizomycotina</taxon>
        <taxon>Sordariomycetes</taxon>
        <taxon>Sordariomycetidae</taxon>
        <taxon>Sordariales</taxon>
        <taxon>Lasiosphaeriaceae</taxon>
        <taxon>Immersiella</taxon>
    </lineage>
</organism>
<feature type="region of interest" description="Disordered" evidence="1">
    <location>
        <begin position="144"/>
        <end position="169"/>
    </location>
</feature>
<accession>A0AA39U3Y9</accession>
<proteinExistence type="predicted"/>
<evidence type="ECO:0000313" key="4">
    <source>
        <dbReference type="Proteomes" id="UP001175000"/>
    </source>
</evidence>
<dbReference type="AlphaFoldDB" id="A0AA39U3Y9"/>
<evidence type="ECO:0000313" key="3">
    <source>
        <dbReference type="EMBL" id="KAK0611958.1"/>
    </source>
</evidence>
<feature type="compositionally biased region" description="Basic residues" evidence="1">
    <location>
        <begin position="85"/>
        <end position="94"/>
    </location>
</feature>
<name>A0AA39U3Y9_9PEZI</name>